<sequence length="168" mass="18225">MMSRRNSAFFSIGVSLKRIHSIFDDFSSACARQSSRGVKPTTFSNSSTIKTSSFALRSKEAHSLSISFFVTSLIDKSIILLMSLRASTYFSSRSRLALFLFLDDEEEASGPCSGLISEEYTSSLTPSGASVVSSTSGSGIYEVHLKCFVPVLAVLLDPKSPSMMMLNC</sequence>
<dbReference type="AlphaFoldDB" id="A0A835CBT2"/>
<dbReference type="Proteomes" id="UP000634136">
    <property type="component" value="Unassembled WGS sequence"/>
</dbReference>
<evidence type="ECO:0000313" key="1">
    <source>
        <dbReference type="EMBL" id="KAF7835951.1"/>
    </source>
</evidence>
<protein>
    <submittedName>
        <fullName evidence="1">Uncharacterized protein</fullName>
    </submittedName>
</protein>
<keyword evidence="2" id="KW-1185">Reference proteome</keyword>
<gene>
    <name evidence="1" type="ORF">G2W53_010810</name>
</gene>
<comment type="caution">
    <text evidence="1">The sequence shown here is derived from an EMBL/GenBank/DDBJ whole genome shotgun (WGS) entry which is preliminary data.</text>
</comment>
<dbReference type="EMBL" id="JAAIUW010000004">
    <property type="protein sequence ID" value="KAF7835951.1"/>
    <property type="molecule type" value="Genomic_DNA"/>
</dbReference>
<reference evidence="1" key="1">
    <citation type="submission" date="2020-09" db="EMBL/GenBank/DDBJ databases">
        <title>Genome-Enabled Discovery of Anthraquinone Biosynthesis in Senna tora.</title>
        <authorList>
            <person name="Kang S.-H."/>
            <person name="Pandey R.P."/>
            <person name="Lee C.-M."/>
            <person name="Sim J.-S."/>
            <person name="Jeong J.-T."/>
            <person name="Choi B.-S."/>
            <person name="Jung M."/>
            <person name="Ginzburg D."/>
            <person name="Zhao K."/>
            <person name="Won S.Y."/>
            <person name="Oh T.-J."/>
            <person name="Yu Y."/>
            <person name="Kim N.-H."/>
            <person name="Lee O.R."/>
            <person name="Lee T.-H."/>
            <person name="Bashyal P."/>
            <person name="Kim T.-S."/>
            <person name="Lee W.-H."/>
            <person name="Kawkins C."/>
            <person name="Kim C.-K."/>
            <person name="Kim J.S."/>
            <person name="Ahn B.O."/>
            <person name="Rhee S.Y."/>
            <person name="Sohng J.K."/>
        </authorList>
    </citation>
    <scope>NUCLEOTIDE SEQUENCE</scope>
    <source>
        <tissue evidence="1">Leaf</tissue>
    </source>
</reference>
<evidence type="ECO:0000313" key="2">
    <source>
        <dbReference type="Proteomes" id="UP000634136"/>
    </source>
</evidence>
<name>A0A835CBT2_9FABA</name>
<proteinExistence type="predicted"/>
<accession>A0A835CBT2</accession>
<organism evidence="1 2">
    <name type="scientific">Senna tora</name>
    <dbReference type="NCBI Taxonomy" id="362788"/>
    <lineage>
        <taxon>Eukaryota</taxon>
        <taxon>Viridiplantae</taxon>
        <taxon>Streptophyta</taxon>
        <taxon>Embryophyta</taxon>
        <taxon>Tracheophyta</taxon>
        <taxon>Spermatophyta</taxon>
        <taxon>Magnoliopsida</taxon>
        <taxon>eudicotyledons</taxon>
        <taxon>Gunneridae</taxon>
        <taxon>Pentapetalae</taxon>
        <taxon>rosids</taxon>
        <taxon>fabids</taxon>
        <taxon>Fabales</taxon>
        <taxon>Fabaceae</taxon>
        <taxon>Caesalpinioideae</taxon>
        <taxon>Cassia clade</taxon>
        <taxon>Senna</taxon>
    </lineage>
</organism>